<dbReference type="CDD" id="cd07067">
    <property type="entry name" value="HP_PGM_like"/>
    <property type="match status" value="1"/>
</dbReference>
<dbReference type="PANTHER" id="PTHR48100">
    <property type="entry name" value="BROAD-SPECIFICITY PHOSPHATASE YOR283W-RELATED"/>
    <property type="match status" value="1"/>
</dbReference>
<dbReference type="RefSeq" id="WP_284102279.1">
    <property type="nucleotide sequence ID" value="NZ_JARRAF010000028.1"/>
</dbReference>
<dbReference type="SUPFAM" id="SSF53254">
    <property type="entry name" value="Phosphoglycerate mutase-like"/>
    <property type="match status" value="1"/>
</dbReference>
<sequence length="205" mass="23193">MIYLIRHAEPLGELLGPEDYLIPDEENRLSEYGWQQAQQLAAMFSQIKIDEIYSSPILRAFQTAGVMAENTGVSIQIIDHLAERNFMPSSPITLKQCQDIQLQGYWHTNAVIQGVESVAAHRLRVANWFSGLEAEIQNKPEYNRLIVCHGGTIEHILGVMMNIPVSAMSRYFFSCECAHFMQIQPLRGLGESVVYRIDRINAGVI</sequence>
<evidence type="ECO:0000313" key="2">
    <source>
        <dbReference type="Proteomes" id="UP001172778"/>
    </source>
</evidence>
<dbReference type="Proteomes" id="UP001172778">
    <property type="component" value="Unassembled WGS sequence"/>
</dbReference>
<dbReference type="Gene3D" id="3.40.50.1240">
    <property type="entry name" value="Phosphoglycerate mutase-like"/>
    <property type="match status" value="1"/>
</dbReference>
<accession>A0ABT7E1P2</accession>
<evidence type="ECO:0000313" key="1">
    <source>
        <dbReference type="EMBL" id="MDK2125964.1"/>
    </source>
</evidence>
<dbReference type="Pfam" id="PF00300">
    <property type="entry name" value="His_Phos_1"/>
    <property type="match status" value="1"/>
</dbReference>
<dbReference type="GO" id="GO:0016787">
    <property type="term" value="F:hydrolase activity"/>
    <property type="evidence" value="ECO:0007669"/>
    <property type="project" value="UniProtKB-KW"/>
</dbReference>
<keyword evidence="2" id="KW-1185">Reference proteome</keyword>
<dbReference type="EC" id="3.1.3.-" evidence="1"/>
<dbReference type="EMBL" id="JARRAF010000028">
    <property type="protein sequence ID" value="MDK2125964.1"/>
    <property type="molecule type" value="Genomic_DNA"/>
</dbReference>
<organism evidence="1 2">
    <name type="scientific">Parachitinimonas caeni</name>
    <dbReference type="NCBI Taxonomy" id="3031301"/>
    <lineage>
        <taxon>Bacteria</taxon>
        <taxon>Pseudomonadati</taxon>
        <taxon>Pseudomonadota</taxon>
        <taxon>Betaproteobacteria</taxon>
        <taxon>Neisseriales</taxon>
        <taxon>Chitinibacteraceae</taxon>
        <taxon>Parachitinimonas</taxon>
    </lineage>
</organism>
<protein>
    <submittedName>
        <fullName evidence="1">Histidine phosphatase family protein</fullName>
        <ecNumber evidence="1">3.1.3.-</ecNumber>
    </submittedName>
</protein>
<proteinExistence type="predicted"/>
<dbReference type="InterPro" id="IPR050275">
    <property type="entry name" value="PGM_Phosphatase"/>
</dbReference>
<reference evidence="1" key="1">
    <citation type="submission" date="2023-03" db="EMBL/GenBank/DDBJ databases">
        <title>Chitinimonas shenzhenensis gen. nov., sp. nov., a novel member of family Burkholderiaceae isolated from activated sludge collected in Shen Zhen, China.</title>
        <authorList>
            <person name="Wang X."/>
        </authorList>
    </citation>
    <scope>NUCLEOTIDE SEQUENCE</scope>
    <source>
        <strain evidence="1">DQS-5</strain>
    </source>
</reference>
<comment type="caution">
    <text evidence="1">The sequence shown here is derived from an EMBL/GenBank/DDBJ whole genome shotgun (WGS) entry which is preliminary data.</text>
</comment>
<dbReference type="InterPro" id="IPR029033">
    <property type="entry name" value="His_PPase_superfam"/>
</dbReference>
<dbReference type="PANTHER" id="PTHR48100:SF1">
    <property type="entry name" value="HISTIDINE PHOSPHATASE FAMILY PROTEIN-RELATED"/>
    <property type="match status" value="1"/>
</dbReference>
<dbReference type="InterPro" id="IPR013078">
    <property type="entry name" value="His_Pase_superF_clade-1"/>
</dbReference>
<dbReference type="SMART" id="SM00855">
    <property type="entry name" value="PGAM"/>
    <property type="match status" value="1"/>
</dbReference>
<keyword evidence="1" id="KW-0378">Hydrolase</keyword>
<name>A0ABT7E1P2_9NEIS</name>
<gene>
    <name evidence="1" type="ORF">PZA18_18110</name>
</gene>